<organism evidence="1 2">
    <name type="scientific">Lactococcus lactis subsp. cremoris</name>
    <name type="common">Streptococcus cremoris</name>
    <dbReference type="NCBI Taxonomy" id="1359"/>
    <lineage>
        <taxon>Bacteria</taxon>
        <taxon>Bacillati</taxon>
        <taxon>Bacillota</taxon>
        <taxon>Bacilli</taxon>
        <taxon>Lactobacillales</taxon>
        <taxon>Streptococcaceae</taxon>
        <taxon>Lactococcus</taxon>
    </lineage>
</organism>
<protein>
    <submittedName>
        <fullName evidence="1">Uncharacterized protein</fullName>
    </submittedName>
</protein>
<reference evidence="1 2" key="1">
    <citation type="submission" date="2020-12" db="EMBL/GenBank/DDBJ databases">
        <title>Complete genome sequence of lactococcus lactis subsp. cremoris strain EPSC and strain G3-2.</title>
        <authorList>
            <person name="Kita K."/>
            <person name="Ishikawa S."/>
        </authorList>
    </citation>
    <scope>NUCLEOTIDE SEQUENCE [LARGE SCALE GENOMIC DNA]</scope>
    <source>
        <strain evidence="1 2">EPSC</strain>
    </source>
</reference>
<dbReference type="EMBL" id="AP024222">
    <property type="protein sequence ID" value="BCO05138.1"/>
    <property type="molecule type" value="Genomic_DNA"/>
</dbReference>
<dbReference type="Proteomes" id="UP000595253">
    <property type="component" value="Chromosome"/>
</dbReference>
<evidence type="ECO:0000313" key="2">
    <source>
        <dbReference type="Proteomes" id="UP000595253"/>
    </source>
</evidence>
<accession>A0AAD1NGX6</accession>
<dbReference type="RefSeq" id="WP_101961516.1">
    <property type="nucleotide sequence ID" value="NZ_AP018499.1"/>
</dbReference>
<evidence type="ECO:0000313" key="1">
    <source>
        <dbReference type="EMBL" id="BCO05138.1"/>
    </source>
</evidence>
<dbReference type="AlphaFoldDB" id="A0AAD1NGX6"/>
<gene>
    <name evidence="1" type="ORF">LLC_03780</name>
</gene>
<proteinExistence type="predicted"/>
<name>A0AAD1NGX6_LACLC</name>
<sequence length="62" mass="6886">MSKFGEIMTPITTKITGVEEVKDLITVVKYQVSELENTLNKLSKAKIDISIDVSNPCEGEKE</sequence>